<feature type="region of interest" description="Disordered" evidence="1">
    <location>
        <begin position="411"/>
        <end position="431"/>
    </location>
</feature>
<evidence type="ECO:0000313" key="3">
    <source>
        <dbReference type="Proteomes" id="UP000294145"/>
    </source>
</evidence>
<dbReference type="EMBL" id="SISP01000016">
    <property type="protein sequence ID" value="TBM42056.1"/>
    <property type="molecule type" value="Genomic_DNA"/>
</dbReference>
<organism evidence="2 3">
    <name type="scientific">Vibrio cholerae</name>
    <dbReference type="NCBI Taxonomy" id="666"/>
    <lineage>
        <taxon>Bacteria</taxon>
        <taxon>Pseudomonadati</taxon>
        <taxon>Pseudomonadota</taxon>
        <taxon>Gammaproteobacteria</taxon>
        <taxon>Vibrionales</taxon>
        <taxon>Vibrionaceae</taxon>
        <taxon>Vibrio</taxon>
    </lineage>
</organism>
<evidence type="ECO:0000256" key="1">
    <source>
        <dbReference type="SAM" id="MobiDB-lite"/>
    </source>
</evidence>
<comment type="caution">
    <text evidence="2">The sequence shown here is derived from an EMBL/GenBank/DDBJ whole genome shotgun (WGS) entry which is preliminary data.</text>
</comment>
<evidence type="ECO:0000313" key="2">
    <source>
        <dbReference type="EMBL" id="TBM42056.1"/>
    </source>
</evidence>
<proteinExistence type="predicted"/>
<dbReference type="RefSeq" id="WP_054104058.1">
    <property type="nucleotide sequence ID" value="NZ_CTBD01000091.1"/>
</dbReference>
<dbReference type="AlphaFoldDB" id="A0A7Z7VPT7"/>
<name>A0A7Z7VPT7_VIBCL</name>
<gene>
    <name evidence="2" type="ORF">EYB64_10565</name>
</gene>
<sequence length="807" mass="91733">MLSVAIDNASIANLIEEIVSDHVTLNGLSSDILEQIINFSVANDDYRALDIITHIHTGIYNYDDRQPEWLESKFSAPKWVLTFNKIPKTILWDSVYLDDGRKLTDIKHRKLLNSFKYWITAADNPLENGGKIVSPIIASAKVGRVIALINAILLHSKQLKLAKSHLQNVNDDFWLNILVKLAEYGSLYGVYEFDKRTKALLDDVSQGVTDEDAKKFRDNYPYIARDIAQDEVYLSLEARDRDKVCAWLFEQGYYYLGSGKSIRYNGNSAVLSKLLFDGKMLYHDINVPNYPELHLRELKRTSEYRAVENKDESSGTNQKTLSVYIEAIRLIHTNLGREGVAIPSIVSERVSAGSISQLVDLKKLGRTRTLPPKFVFNLIRQCYEFAKEHLPTDKGTVTLLDETLTLLAKASTKSTAKKSNPHRPYTNSSAWNEELHRNMSATQRGYWFQTEAINCLSDEYLKKGIKRVQGFAESTEKRHEMIRANESLFDLFSVLQGAIQVLVGAIMARRQDEIIKLKSHGNLSPNVDPFSKEGAKTEYSLIFKVKKTGSNGVNTTIERPIPLSIAKFIWQLEQFNIKASELNLAKGKLCLFNNLSSKLCQLSQVHHTTYNAHLNALCDYLETDLVQYDNGEYRRNYVRQHQLRRFFAMAFFWSKGFDGMDALRWMLGHSDMEHLYNYISESETGAVLNGAKASVIVRGIVDSTSELAKLDGIEEVRKIIAERLTGDSSTPITVETVSEAVEDYDDESYLTVPHISQIQKEQDIEIKVIDLLEEGRITLEPEFFTIDDIDGNTTQSFNLILKIKDLD</sequence>
<accession>A0A7Z7VPT7</accession>
<protein>
    <submittedName>
        <fullName evidence="2">Integrase</fullName>
    </submittedName>
</protein>
<dbReference type="Proteomes" id="UP000294145">
    <property type="component" value="Unassembled WGS sequence"/>
</dbReference>
<reference evidence="2 3" key="1">
    <citation type="submission" date="2019-02" db="EMBL/GenBank/DDBJ databases">
        <title>Genomic plasticity associated with the antimicrobial resistance in Vibrio cholerae.</title>
        <authorList>
            <person name="Verma J."/>
            <person name="Bag S."/>
            <person name="Saha B."/>
            <person name="Kumar P."/>
            <person name="Ghosh T.S."/>
            <person name="Dayal M."/>
            <person name="Senapati T."/>
            <person name="Mehra S."/>
            <person name="Dey P."/>
            <person name="Desigamani A."/>
            <person name="Kumar D."/>
            <person name="Rana P."/>
            <person name="Kumar B."/>
            <person name="Maiti T.K."/>
            <person name="Sharma N.C."/>
            <person name="Bhadra R.K."/>
            <person name="Mutreja A."/>
            <person name="Nair G.B."/>
            <person name="Ramamurthy T."/>
            <person name="Das B."/>
        </authorList>
    </citation>
    <scope>NUCLEOTIDE SEQUENCE [LARGE SCALE GENOMIC DNA]</scope>
    <source>
        <strain evidence="2 3">IDH06781</strain>
    </source>
</reference>